<sequence length="240" mass="27728">PIRAPWTLEKLRQERAIAIGAALDHSSVKAYNSHLQSYLTFCKSHNFPVQPTPDTLSFYTVYMCHHIKPTSVDSYLSGICSSLEPYYPEVRKLRKHPLVSRTLTGMKKLRGTAAHRKSPLTDPHLRTFLSRYGGDNASHDDILFLAIIFVGFHGLMRLGELTWPDRRETRSWRKVIMRRSVRFPSPTAFSFLLPYHKADRLYQGNMRRLHPNILVAMGRWASSAFQIYIRKNPVLLHSLI</sequence>
<dbReference type="InterPro" id="IPR010998">
    <property type="entry name" value="Integrase_recombinase_N"/>
</dbReference>
<keyword evidence="3" id="KW-1185">Reference proteome</keyword>
<reference evidence="2 3" key="1">
    <citation type="submission" date="2014-04" db="EMBL/GenBank/DDBJ databases">
        <authorList>
            <consortium name="DOE Joint Genome Institute"/>
            <person name="Kuo A."/>
            <person name="Girlanda M."/>
            <person name="Perotto S."/>
            <person name="Kohler A."/>
            <person name="Nagy L.G."/>
            <person name="Floudas D."/>
            <person name="Copeland A."/>
            <person name="Barry K.W."/>
            <person name="Cichocki N."/>
            <person name="Veneault-Fourrey C."/>
            <person name="LaButti K."/>
            <person name="Lindquist E.A."/>
            <person name="Lipzen A."/>
            <person name="Lundell T."/>
            <person name="Morin E."/>
            <person name="Murat C."/>
            <person name="Sun H."/>
            <person name="Tunlid A."/>
            <person name="Henrissat B."/>
            <person name="Grigoriev I.V."/>
            <person name="Hibbett D.S."/>
            <person name="Martin F."/>
            <person name="Nordberg H.P."/>
            <person name="Cantor M.N."/>
            <person name="Hua S.X."/>
        </authorList>
    </citation>
    <scope>NUCLEOTIDE SEQUENCE [LARGE SCALE GENOMIC DNA]</scope>
    <source>
        <strain evidence="2 3">MUT 4182</strain>
    </source>
</reference>
<organism evidence="2 3">
    <name type="scientific">Tulasnella calospora MUT 4182</name>
    <dbReference type="NCBI Taxonomy" id="1051891"/>
    <lineage>
        <taxon>Eukaryota</taxon>
        <taxon>Fungi</taxon>
        <taxon>Dikarya</taxon>
        <taxon>Basidiomycota</taxon>
        <taxon>Agaricomycotina</taxon>
        <taxon>Agaricomycetes</taxon>
        <taxon>Cantharellales</taxon>
        <taxon>Tulasnellaceae</taxon>
        <taxon>Tulasnella</taxon>
    </lineage>
</organism>
<feature type="non-terminal residue" evidence="2">
    <location>
        <position position="240"/>
    </location>
</feature>
<evidence type="ECO:0000313" key="3">
    <source>
        <dbReference type="Proteomes" id="UP000054248"/>
    </source>
</evidence>
<reference evidence="3" key="2">
    <citation type="submission" date="2015-01" db="EMBL/GenBank/DDBJ databases">
        <title>Evolutionary Origins and Diversification of the Mycorrhizal Mutualists.</title>
        <authorList>
            <consortium name="DOE Joint Genome Institute"/>
            <consortium name="Mycorrhizal Genomics Consortium"/>
            <person name="Kohler A."/>
            <person name="Kuo A."/>
            <person name="Nagy L.G."/>
            <person name="Floudas D."/>
            <person name="Copeland A."/>
            <person name="Barry K.W."/>
            <person name="Cichocki N."/>
            <person name="Veneault-Fourrey C."/>
            <person name="LaButti K."/>
            <person name="Lindquist E.A."/>
            <person name="Lipzen A."/>
            <person name="Lundell T."/>
            <person name="Morin E."/>
            <person name="Murat C."/>
            <person name="Riley R."/>
            <person name="Ohm R."/>
            <person name="Sun H."/>
            <person name="Tunlid A."/>
            <person name="Henrissat B."/>
            <person name="Grigoriev I.V."/>
            <person name="Hibbett D.S."/>
            <person name="Martin F."/>
        </authorList>
    </citation>
    <scope>NUCLEOTIDE SEQUENCE [LARGE SCALE GENOMIC DNA]</scope>
    <source>
        <strain evidence="3">MUT 4182</strain>
    </source>
</reference>
<dbReference type="GO" id="GO:0003677">
    <property type="term" value="F:DNA binding"/>
    <property type="evidence" value="ECO:0007669"/>
    <property type="project" value="UniProtKB-KW"/>
</dbReference>
<evidence type="ECO:0000256" key="1">
    <source>
        <dbReference type="ARBA" id="ARBA00023125"/>
    </source>
</evidence>
<evidence type="ECO:0000313" key="2">
    <source>
        <dbReference type="EMBL" id="KIO32034.1"/>
    </source>
</evidence>
<protein>
    <recommendedName>
        <fullName evidence="4">Core-binding (CB) domain-containing protein</fullName>
    </recommendedName>
</protein>
<dbReference type="SUPFAM" id="SSF47823">
    <property type="entry name" value="lambda integrase-like, N-terminal domain"/>
    <property type="match status" value="1"/>
</dbReference>
<accession>A0A0C3QUC6</accession>
<dbReference type="PANTHER" id="PTHR34605:SF4">
    <property type="entry name" value="DNA ADENINE METHYLTRANSFERASE"/>
    <property type="match status" value="1"/>
</dbReference>
<dbReference type="Proteomes" id="UP000054248">
    <property type="component" value="Unassembled WGS sequence"/>
</dbReference>
<dbReference type="AlphaFoldDB" id="A0A0C3QUC6"/>
<dbReference type="InterPro" id="IPR052925">
    <property type="entry name" value="Phage_Integrase-like_Recomb"/>
</dbReference>
<gene>
    <name evidence="2" type="ORF">M407DRAFT_44825</name>
</gene>
<dbReference type="OrthoDB" id="5598396at2759"/>
<dbReference type="Gene3D" id="1.10.150.130">
    <property type="match status" value="1"/>
</dbReference>
<dbReference type="HOGENOM" id="CLU_073387_0_0_1"/>
<dbReference type="PANTHER" id="PTHR34605">
    <property type="entry name" value="PHAGE_INTEGRASE DOMAIN-CONTAINING PROTEIN"/>
    <property type="match status" value="1"/>
</dbReference>
<evidence type="ECO:0008006" key="4">
    <source>
        <dbReference type="Google" id="ProtNLM"/>
    </source>
</evidence>
<dbReference type="STRING" id="1051891.A0A0C3QUC6"/>
<feature type="non-terminal residue" evidence="2">
    <location>
        <position position="1"/>
    </location>
</feature>
<dbReference type="EMBL" id="KN822958">
    <property type="protein sequence ID" value="KIO32034.1"/>
    <property type="molecule type" value="Genomic_DNA"/>
</dbReference>
<proteinExistence type="predicted"/>
<keyword evidence="1" id="KW-0238">DNA-binding</keyword>
<name>A0A0C3QUC6_9AGAM</name>